<comment type="similarity">
    <text evidence="3 10">Belongs to the cytochrome P450 family.</text>
</comment>
<dbReference type="HOGENOM" id="CLU_001570_2_3_1"/>
<evidence type="ECO:0000256" key="5">
    <source>
        <dbReference type="ARBA" id="ARBA00022723"/>
    </source>
</evidence>
<dbReference type="PANTHER" id="PTHR46300">
    <property type="entry name" value="P450, PUTATIVE (EUROFUNG)-RELATED-RELATED"/>
    <property type="match status" value="1"/>
</dbReference>
<dbReference type="InterPro" id="IPR036396">
    <property type="entry name" value="Cyt_P450_sf"/>
</dbReference>
<dbReference type="InParanoid" id="A0A0D0DW35"/>
<feature type="chain" id="PRO_5002208648" description="Cytochrome P450" evidence="11">
    <location>
        <begin position="24"/>
        <end position="515"/>
    </location>
</feature>
<keyword evidence="8 10" id="KW-0503">Monooxygenase</keyword>
<gene>
    <name evidence="12" type="ORF">PAXRUDRAFT_822789</name>
</gene>
<feature type="binding site" description="axial binding residue" evidence="9">
    <location>
        <position position="439"/>
    </location>
    <ligand>
        <name>heme</name>
        <dbReference type="ChEBI" id="CHEBI:30413"/>
    </ligand>
    <ligandPart>
        <name>Fe</name>
        <dbReference type="ChEBI" id="CHEBI:18248"/>
    </ligandPart>
</feature>
<sequence length="515" mass="57583">MMLSLRDALVLLVVLLITTRYVGRRRKGANKFPLPPGPKGLPLLGAALSIDVSKPWATYVEWGAAFGDLVYARILNMDVLIVNSAKVAHDLAELRSINYSNRPYLASVAPYGLDTGAIFMSYGDTWRLHRRLYHRALNSEVSLTHRPMQLRKARQLLLNLLDEPKRFPAHLYTYSSSIILSIIYGHDPAPTNDPLVELAEKGMEAIVKGARPGTAALLQIFPFLLKLPTWIPGSFKAEAAESKQYTDDFRAIPYKMVKEKMASGTDTPSMMSDAIKRNESKGDLPEVTDAIIDACPVAYGAASDTTAFTLQVFILAMVLFPEAQRKAQEEINRVVGCNRLPSFDDRASLPFVEALLRESLRWHPVAPLALPHSTTNEDVYEGMYIPKGATVFLNSWAIAHDEKTYPEPFQFLPQRFLKEDGTLTEDNIPYAFGFGRRVCPGKHSADASVWIAIVSMLASFSFSKEKDEQGNDIDIEPKFTPEVTSRPEPFLCRIVARRSASDTKEMVMQDLDQHF</sequence>
<comment type="cofactor">
    <cofactor evidence="1 9">
        <name>heme</name>
        <dbReference type="ChEBI" id="CHEBI:30413"/>
    </cofactor>
</comment>
<keyword evidence="13" id="KW-1185">Reference proteome</keyword>
<comment type="pathway">
    <text evidence="2">Secondary metabolite biosynthesis.</text>
</comment>
<dbReference type="Pfam" id="PF00067">
    <property type="entry name" value="p450"/>
    <property type="match status" value="1"/>
</dbReference>
<evidence type="ECO:0008006" key="14">
    <source>
        <dbReference type="Google" id="ProtNLM"/>
    </source>
</evidence>
<dbReference type="EMBL" id="KN824861">
    <property type="protein sequence ID" value="KIK99373.1"/>
    <property type="molecule type" value="Genomic_DNA"/>
</dbReference>
<dbReference type="PRINTS" id="PR00385">
    <property type="entry name" value="P450"/>
</dbReference>
<dbReference type="GO" id="GO:0004497">
    <property type="term" value="F:monooxygenase activity"/>
    <property type="evidence" value="ECO:0007669"/>
    <property type="project" value="UniProtKB-KW"/>
</dbReference>
<evidence type="ECO:0000256" key="8">
    <source>
        <dbReference type="ARBA" id="ARBA00023033"/>
    </source>
</evidence>
<evidence type="ECO:0000313" key="13">
    <source>
        <dbReference type="Proteomes" id="UP000054538"/>
    </source>
</evidence>
<evidence type="ECO:0000256" key="9">
    <source>
        <dbReference type="PIRSR" id="PIRSR602401-1"/>
    </source>
</evidence>
<dbReference type="InterPro" id="IPR017972">
    <property type="entry name" value="Cyt_P450_CS"/>
</dbReference>
<protein>
    <recommendedName>
        <fullName evidence="14">Cytochrome P450</fullName>
    </recommendedName>
</protein>
<evidence type="ECO:0000256" key="2">
    <source>
        <dbReference type="ARBA" id="ARBA00005179"/>
    </source>
</evidence>
<dbReference type="GO" id="GO:0020037">
    <property type="term" value="F:heme binding"/>
    <property type="evidence" value="ECO:0007669"/>
    <property type="project" value="InterPro"/>
</dbReference>
<dbReference type="AlphaFoldDB" id="A0A0D0DW35"/>
<reference evidence="12 13" key="1">
    <citation type="submission" date="2014-04" db="EMBL/GenBank/DDBJ databases">
        <authorList>
            <consortium name="DOE Joint Genome Institute"/>
            <person name="Kuo A."/>
            <person name="Kohler A."/>
            <person name="Jargeat P."/>
            <person name="Nagy L.G."/>
            <person name="Floudas D."/>
            <person name="Copeland A."/>
            <person name="Barry K.W."/>
            <person name="Cichocki N."/>
            <person name="Veneault-Fourrey C."/>
            <person name="LaButti K."/>
            <person name="Lindquist E.A."/>
            <person name="Lipzen A."/>
            <person name="Lundell T."/>
            <person name="Morin E."/>
            <person name="Murat C."/>
            <person name="Sun H."/>
            <person name="Tunlid A."/>
            <person name="Henrissat B."/>
            <person name="Grigoriev I.V."/>
            <person name="Hibbett D.S."/>
            <person name="Martin F."/>
            <person name="Nordberg H.P."/>
            <person name="Cantor M.N."/>
            <person name="Hua S.X."/>
        </authorList>
    </citation>
    <scope>NUCLEOTIDE SEQUENCE [LARGE SCALE GENOMIC DNA]</scope>
    <source>
        <strain evidence="12 13">Ve08.2h10</strain>
    </source>
</reference>
<evidence type="ECO:0000256" key="6">
    <source>
        <dbReference type="ARBA" id="ARBA00023002"/>
    </source>
</evidence>
<organism evidence="12 13">
    <name type="scientific">Paxillus rubicundulus Ve08.2h10</name>
    <dbReference type="NCBI Taxonomy" id="930991"/>
    <lineage>
        <taxon>Eukaryota</taxon>
        <taxon>Fungi</taxon>
        <taxon>Dikarya</taxon>
        <taxon>Basidiomycota</taxon>
        <taxon>Agaricomycotina</taxon>
        <taxon>Agaricomycetes</taxon>
        <taxon>Agaricomycetidae</taxon>
        <taxon>Boletales</taxon>
        <taxon>Paxilineae</taxon>
        <taxon>Paxillaceae</taxon>
        <taxon>Paxillus</taxon>
    </lineage>
</organism>
<keyword evidence="11" id="KW-0732">Signal</keyword>
<proteinExistence type="inferred from homology"/>
<name>A0A0D0DW35_9AGAM</name>
<evidence type="ECO:0000256" key="7">
    <source>
        <dbReference type="ARBA" id="ARBA00023004"/>
    </source>
</evidence>
<reference evidence="13" key="2">
    <citation type="submission" date="2015-01" db="EMBL/GenBank/DDBJ databases">
        <title>Evolutionary Origins and Diversification of the Mycorrhizal Mutualists.</title>
        <authorList>
            <consortium name="DOE Joint Genome Institute"/>
            <consortium name="Mycorrhizal Genomics Consortium"/>
            <person name="Kohler A."/>
            <person name="Kuo A."/>
            <person name="Nagy L.G."/>
            <person name="Floudas D."/>
            <person name="Copeland A."/>
            <person name="Barry K.W."/>
            <person name="Cichocki N."/>
            <person name="Veneault-Fourrey C."/>
            <person name="LaButti K."/>
            <person name="Lindquist E.A."/>
            <person name="Lipzen A."/>
            <person name="Lundell T."/>
            <person name="Morin E."/>
            <person name="Murat C."/>
            <person name="Riley R."/>
            <person name="Ohm R."/>
            <person name="Sun H."/>
            <person name="Tunlid A."/>
            <person name="Henrissat B."/>
            <person name="Grigoriev I.V."/>
            <person name="Hibbett D.S."/>
            <person name="Martin F."/>
        </authorList>
    </citation>
    <scope>NUCLEOTIDE SEQUENCE [LARGE SCALE GENOMIC DNA]</scope>
    <source>
        <strain evidence="13">Ve08.2h10</strain>
    </source>
</reference>
<dbReference type="InterPro" id="IPR050364">
    <property type="entry name" value="Cytochrome_P450_fung"/>
</dbReference>
<evidence type="ECO:0000256" key="10">
    <source>
        <dbReference type="RuleBase" id="RU000461"/>
    </source>
</evidence>
<evidence type="ECO:0000313" key="12">
    <source>
        <dbReference type="EMBL" id="KIK99373.1"/>
    </source>
</evidence>
<dbReference type="CDD" id="cd11065">
    <property type="entry name" value="CYP64-like"/>
    <property type="match status" value="1"/>
</dbReference>
<dbReference type="Gene3D" id="1.10.630.10">
    <property type="entry name" value="Cytochrome P450"/>
    <property type="match status" value="1"/>
</dbReference>
<dbReference type="Proteomes" id="UP000054538">
    <property type="component" value="Unassembled WGS sequence"/>
</dbReference>
<dbReference type="PROSITE" id="PS00086">
    <property type="entry name" value="CYTOCHROME_P450"/>
    <property type="match status" value="1"/>
</dbReference>
<evidence type="ECO:0000256" key="1">
    <source>
        <dbReference type="ARBA" id="ARBA00001971"/>
    </source>
</evidence>
<dbReference type="OrthoDB" id="2789670at2759"/>
<keyword evidence="7 9" id="KW-0408">Iron</keyword>
<evidence type="ECO:0000256" key="11">
    <source>
        <dbReference type="SAM" id="SignalP"/>
    </source>
</evidence>
<keyword evidence="6 10" id="KW-0560">Oxidoreductase</keyword>
<keyword evidence="4 9" id="KW-0349">Heme</keyword>
<dbReference type="GO" id="GO:0016705">
    <property type="term" value="F:oxidoreductase activity, acting on paired donors, with incorporation or reduction of molecular oxygen"/>
    <property type="evidence" value="ECO:0007669"/>
    <property type="project" value="InterPro"/>
</dbReference>
<accession>A0A0D0DW35</accession>
<dbReference type="PANTHER" id="PTHR46300:SF7">
    <property type="entry name" value="P450, PUTATIVE (EUROFUNG)-RELATED"/>
    <property type="match status" value="1"/>
</dbReference>
<keyword evidence="5 9" id="KW-0479">Metal-binding</keyword>
<dbReference type="InterPro" id="IPR001128">
    <property type="entry name" value="Cyt_P450"/>
</dbReference>
<dbReference type="STRING" id="930991.A0A0D0DW35"/>
<dbReference type="GO" id="GO:0005506">
    <property type="term" value="F:iron ion binding"/>
    <property type="evidence" value="ECO:0007669"/>
    <property type="project" value="InterPro"/>
</dbReference>
<feature type="signal peptide" evidence="11">
    <location>
        <begin position="1"/>
        <end position="23"/>
    </location>
</feature>
<evidence type="ECO:0000256" key="4">
    <source>
        <dbReference type="ARBA" id="ARBA00022617"/>
    </source>
</evidence>
<dbReference type="SUPFAM" id="SSF48264">
    <property type="entry name" value="Cytochrome P450"/>
    <property type="match status" value="1"/>
</dbReference>
<dbReference type="InterPro" id="IPR002401">
    <property type="entry name" value="Cyt_P450_E_grp-I"/>
</dbReference>
<dbReference type="PRINTS" id="PR00463">
    <property type="entry name" value="EP450I"/>
</dbReference>
<evidence type="ECO:0000256" key="3">
    <source>
        <dbReference type="ARBA" id="ARBA00010617"/>
    </source>
</evidence>